<name>A0A8T1YZH9_9BRAS</name>
<proteinExistence type="predicted"/>
<keyword evidence="4" id="KW-1185">Reference proteome</keyword>
<sequence>MAAIQILDQVDDSADSLIESMRGVQNTMALLHSTVGDLLNSMAETLKSMAEMKSALLLQPPTESSSSSSSQVTVNHEDLPAPPKQQSTTVVDNSIDEKEKSRVIHLKKVQVEMPVFEGLNVNSWILRAERYFGFGSFTETEKIRLAYMSVQGPALNWFNLWENRNPFVDWNDFKSRLLQRFGDFRSVMERLLSLKQVDSVIVYLGEFEELSSQCLDVPDSLLEAVFVKGLKDEIQEMLRVFPPKGLTDIIMMARRLENSAFCRVIKNSQLTDSEFEDLSPRRKKLN</sequence>
<evidence type="ECO:0000313" key="4">
    <source>
        <dbReference type="Proteomes" id="UP000694240"/>
    </source>
</evidence>
<feature type="non-terminal residue" evidence="3">
    <location>
        <position position="286"/>
    </location>
</feature>
<dbReference type="AlphaFoldDB" id="A0A8T1YZH9"/>
<feature type="region of interest" description="Disordered" evidence="1">
    <location>
        <begin position="58"/>
        <end position="88"/>
    </location>
</feature>
<protein>
    <submittedName>
        <fullName evidence="3">Retrotransposon gag domain</fullName>
    </submittedName>
</protein>
<dbReference type="Pfam" id="PF03732">
    <property type="entry name" value="Retrotrans_gag"/>
    <property type="match status" value="1"/>
</dbReference>
<reference evidence="3 4" key="1">
    <citation type="submission" date="2020-12" db="EMBL/GenBank/DDBJ databases">
        <title>Concerted genomic and epigenomic changes stabilize Arabidopsis allopolyploids.</title>
        <authorList>
            <person name="Chen Z."/>
        </authorList>
    </citation>
    <scope>NUCLEOTIDE SEQUENCE [LARGE SCALE GENOMIC DNA]</scope>
    <source>
        <strain evidence="3">Allo738</strain>
        <tissue evidence="3">Leaf</tissue>
    </source>
</reference>
<dbReference type="Proteomes" id="UP000694240">
    <property type="component" value="Chromosome 11"/>
</dbReference>
<dbReference type="EMBL" id="JAEFBK010000011">
    <property type="protein sequence ID" value="KAG7551403.1"/>
    <property type="molecule type" value="Genomic_DNA"/>
</dbReference>
<gene>
    <name evidence="3" type="ORF">ISN45_Aa06g020760</name>
</gene>
<comment type="caution">
    <text evidence="3">The sequence shown here is derived from an EMBL/GenBank/DDBJ whole genome shotgun (WGS) entry which is preliminary data.</text>
</comment>
<dbReference type="InterPro" id="IPR005162">
    <property type="entry name" value="Retrotrans_gag_dom"/>
</dbReference>
<evidence type="ECO:0000256" key="1">
    <source>
        <dbReference type="SAM" id="MobiDB-lite"/>
    </source>
</evidence>
<evidence type="ECO:0000313" key="3">
    <source>
        <dbReference type="EMBL" id="KAG7551403.1"/>
    </source>
</evidence>
<organism evidence="3 4">
    <name type="scientific">Arabidopsis thaliana x Arabidopsis arenosa</name>
    <dbReference type="NCBI Taxonomy" id="1240361"/>
    <lineage>
        <taxon>Eukaryota</taxon>
        <taxon>Viridiplantae</taxon>
        <taxon>Streptophyta</taxon>
        <taxon>Embryophyta</taxon>
        <taxon>Tracheophyta</taxon>
        <taxon>Spermatophyta</taxon>
        <taxon>Magnoliopsida</taxon>
        <taxon>eudicotyledons</taxon>
        <taxon>Gunneridae</taxon>
        <taxon>Pentapetalae</taxon>
        <taxon>rosids</taxon>
        <taxon>malvids</taxon>
        <taxon>Brassicales</taxon>
        <taxon>Brassicaceae</taxon>
        <taxon>Camelineae</taxon>
        <taxon>Arabidopsis</taxon>
    </lineage>
</organism>
<accession>A0A8T1YZH9</accession>
<feature type="domain" description="Retrotransposon gag" evidence="2">
    <location>
        <begin position="145"/>
        <end position="231"/>
    </location>
</feature>
<evidence type="ECO:0000259" key="2">
    <source>
        <dbReference type="Pfam" id="PF03732"/>
    </source>
</evidence>